<organism evidence="1 2">
    <name type="scientific">Agathobacter rectalis</name>
    <dbReference type="NCBI Taxonomy" id="39491"/>
    <lineage>
        <taxon>Bacteria</taxon>
        <taxon>Bacillati</taxon>
        <taxon>Bacillota</taxon>
        <taxon>Clostridia</taxon>
        <taxon>Lachnospirales</taxon>
        <taxon>Lachnospiraceae</taxon>
        <taxon>Agathobacter</taxon>
    </lineage>
</organism>
<dbReference type="RefSeq" id="WP_055238885.1">
    <property type="nucleotide sequence ID" value="NZ_CYXM01000043.1"/>
</dbReference>
<dbReference type="AlphaFoldDB" id="A0A173VY39"/>
<reference evidence="1 2" key="1">
    <citation type="submission" date="2015-09" db="EMBL/GenBank/DDBJ databases">
        <authorList>
            <consortium name="Pathogen Informatics"/>
        </authorList>
    </citation>
    <scope>NUCLEOTIDE SEQUENCE [LARGE SCALE GENOMIC DNA]</scope>
    <source>
        <strain evidence="1 2">2789STDY5834968</strain>
    </source>
</reference>
<accession>A0A173VY39</accession>
<evidence type="ECO:0000313" key="2">
    <source>
        <dbReference type="Proteomes" id="UP000095673"/>
    </source>
</evidence>
<sequence>MLEHKINKNKFVDFCNGDVKGEDTETLNHFDEHTRYQFTRMLYAYGTGMTGQNPFANDEKVEITADIDSATHTSFYVNGQKAFTAITGMSYLPSEIQTFGTIQQPFKTRGYKPYDPSTNSITIGVGSRFNLGNGYSMTVQEDFVWGEGYGNGSKADDERCNMIIGGLNTLIHFADQQYFSSMTDPYTDYILDFLASQGVDTSREFVINGTHCELVNGKIREVGNDYVVPSAIQQKAVKRYEERMAQLLKDGNWYRMA</sequence>
<dbReference type="Proteomes" id="UP000095673">
    <property type="component" value="Unassembled WGS sequence"/>
</dbReference>
<gene>
    <name evidence="1" type="ORF">ERS852580_03594</name>
</gene>
<protein>
    <submittedName>
        <fullName evidence="1">Uncharacterized protein</fullName>
    </submittedName>
</protein>
<evidence type="ECO:0000313" key="1">
    <source>
        <dbReference type="EMBL" id="CUN30858.1"/>
    </source>
</evidence>
<proteinExistence type="predicted"/>
<name>A0A173VY39_9FIRM</name>
<dbReference type="EMBL" id="CYXM01000043">
    <property type="protein sequence ID" value="CUN30858.1"/>
    <property type="molecule type" value="Genomic_DNA"/>
</dbReference>
<dbReference type="OrthoDB" id="2055181at2"/>